<accession>A0AAJ1ALA6</accession>
<dbReference type="AlphaFoldDB" id="A0AAJ1ALA6"/>
<dbReference type="EMBL" id="JAIOIU010000134">
    <property type="protein sequence ID" value="MBZ0160585.1"/>
    <property type="molecule type" value="Genomic_DNA"/>
</dbReference>
<comment type="caution">
    <text evidence="1">The sequence shown here is derived from an EMBL/GenBank/DDBJ whole genome shotgun (WGS) entry which is preliminary data.</text>
</comment>
<reference evidence="1 2" key="1">
    <citation type="journal article" date="2021" name="bioRxiv">
        <title>Unraveling nitrogen, sulfur and carbon metabolic pathways and microbial community transcriptional responses to substrate deprivation and toxicity stresses in a bioreactor mimicking anoxic brackish coastal sediment conditions.</title>
        <authorList>
            <person name="Martins P.D."/>
            <person name="Echeveste M.J."/>
            <person name="Arshad A."/>
            <person name="Kurth J."/>
            <person name="Ouboter H."/>
            <person name="Jetten M.S.M."/>
            <person name="Welte C.U."/>
        </authorList>
    </citation>
    <scope>NUCLEOTIDE SEQUENCE [LARGE SCALE GENOMIC DNA]</scope>
    <source>
        <strain evidence="1">MAG_38</strain>
    </source>
</reference>
<sequence>MGKSMTSMITGFAVVFVAGLSVGWAQQATVTLVSPKDGDTIGSRMVIQWEFKPAGDINHIHLYLDGLNPGPPLGTSMALTGLPNGPHIVRIVGANTRHQEVGPEAIAKVTVNGAAATTPPPAPGRGK</sequence>
<evidence type="ECO:0000313" key="1">
    <source>
        <dbReference type="EMBL" id="MBZ0160585.1"/>
    </source>
</evidence>
<proteinExistence type="predicted"/>
<evidence type="ECO:0000313" key="2">
    <source>
        <dbReference type="Proteomes" id="UP001197609"/>
    </source>
</evidence>
<dbReference type="Proteomes" id="UP001197609">
    <property type="component" value="Unassembled WGS sequence"/>
</dbReference>
<gene>
    <name evidence="1" type="ORF">K8G79_10700</name>
</gene>
<protein>
    <submittedName>
        <fullName evidence="1">Uncharacterized protein</fullName>
    </submittedName>
</protein>
<organism evidence="1 2">
    <name type="scientific">Candidatus Methylomirabilis tolerans</name>
    <dbReference type="NCBI Taxonomy" id="3123416"/>
    <lineage>
        <taxon>Bacteria</taxon>
        <taxon>Candidatus Methylomirabilota</taxon>
        <taxon>Candidatus Methylomirabilia</taxon>
        <taxon>Candidatus Methylomirabilales</taxon>
        <taxon>Candidatus Methylomirabilaceae</taxon>
        <taxon>Candidatus Methylomirabilis</taxon>
    </lineage>
</organism>
<name>A0AAJ1ALA6_9BACT</name>